<protein>
    <submittedName>
        <fullName evidence="1">Uncharacterized protein</fullName>
    </submittedName>
</protein>
<sequence>MEDGEINEPSERGYDIPEYTYDASYEWPGDTDLDAPSENDASSSHNPIRHKRKDQSCLRLLVSQSSILPQKQTLAVLDGYSEVQFGRDVAPQGSTTPRIRLKEMEVSKLHATTYWDGARKKWCIVDMGSKHGTFLRSASTSSSTLDDIGTRLSLPRIASIPQQMHHLDYLTIGSTQFIVHIHATHLPCEKCASSGENEIPMGSVSRAKTGVKRRREQDNIDAGASSGYAPKAPQDARKSLTLLKQSLLTRHQSKAQLEQPGPSQYTDRSARRRALHPVSAMDSPGVGMRPLLTRTSTTPPPLSPQEKISPVSEPPQPLPPSNVGHRLLLKQGWSPGTALGLADEASDGIRLVEPLEISINAPRAGLGSKADRQNGHVEPDSTCNWREEAKQKRWDAARRQDAR</sequence>
<dbReference type="EMBL" id="ML208280">
    <property type="protein sequence ID" value="TFK72930.1"/>
    <property type="molecule type" value="Genomic_DNA"/>
</dbReference>
<keyword evidence="2" id="KW-1185">Reference proteome</keyword>
<proteinExistence type="predicted"/>
<gene>
    <name evidence="1" type="ORF">BDN72DRAFT_815341</name>
</gene>
<reference evidence="1 2" key="1">
    <citation type="journal article" date="2019" name="Nat. Ecol. Evol.">
        <title>Megaphylogeny resolves global patterns of mushroom evolution.</title>
        <authorList>
            <person name="Varga T."/>
            <person name="Krizsan K."/>
            <person name="Foldi C."/>
            <person name="Dima B."/>
            <person name="Sanchez-Garcia M."/>
            <person name="Sanchez-Ramirez S."/>
            <person name="Szollosi G.J."/>
            <person name="Szarkandi J.G."/>
            <person name="Papp V."/>
            <person name="Albert L."/>
            <person name="Andreopoulos W."/>
            <person name="Angelini C."/>
            <person name="Antonin V."/>
            <person name="Barry K.W."/>
            <person name="Bougher N.L."/>
            <person name="Buchanan P."/>
            <person name="Buyck B."/>
            <person name="Bense V."/>
            <person name="Catcheside P."/>
            <person name="Chovatia M."/>
            <person name="Cooper J."/>
            <person name="Damon W."/>
            <person name="Desjardin D."/>
            <person name="Finy P."/>
            <person name="Geml J."/>
            <person name="Haridas S."/>
            <person name="Hughes K."/>
            <person name="Justo A."/>
            <person name="Karasinski D."/>
            <person name="Kautmanova I."/>
            <person name="Kiss B."/>
            <person name="Kocsube S."/>
            <person name="Kotiranta H."/>
            <person name="LaButti K.M."/>
            <person name="Lechner B.E."/>
            <person name="Liimatainen K."/>
            <person name="Lipzen A."/>
            <person name="Lukacs Z."/>
            <person name="Mihaltcheva S."/>
            <person name="Morgado L.N."/>
            <person name="Niskanen T."/>
            <person name="Noordeloos M.E."/>
            <person name="Ohm R.A."/>
            <person name="Ortiz-Santana B."/>
            <person name="Ovrebo C."/>
            <person name="Racz N."/>
            <person name="Riley R."/>
            <person name="Savchenko A."/>
            <person name="Shiryaev A."/>
            <person name="Soop K."/>
            <person name="Spirin V."/>
            <person name="Szebenyi C."/>
            <person name="Tomsovsky M."/>
            <person name="Tulloss R.E."/>
            <person name="Uehling J."/>
            <person name="Grigoriev I.V."/>
            <person name="Vagvolgyi C."/>
            <person name="Papp T."/>
            <person name="Martin F.M."/>
            <person name="Miettinen O."/>
            <person name="Hibbett D.S."/>
            <person name="Nagy L.G."/>
        </authorList>
    </citation>
    <scope>NUCLEOTIDE SEQUENCE [LARGE SCALE GENOMIC DNA]</scope>
    <source>
        <strain evidence="1 2">NL-1719</strain>
    </source>
</reference>
<accession>A0ACD3B561</accession>
<evidence type="ECO:0000313" key="1">
    <source>
        <dbReference type="EMBL" id="TFK72930.1"/>
    </source>
</evidence>
<organism evidence="1 2">
    <name type="scientific">Pluteus cervinus</name>
    <dbReference type="NCBI Taxonomy" id="181527"/>
    <lineage>
        <taxon>Eukaryota</taxon>
        <taxon>Fungi</taxon>
        <taxon>Dikarya</taxon>
        <taxon>Basidiomycota</taxon>
        <taxon>Agaricomycotina</taxon>
        <taxon>Agaricomycetes</taxon>
        <taxon>Agaricomycetidae</taxon>
        <taxon>Agaricales</taxon>
        <taxon>Pluteineae</taxon>
        <taxon>Pluteaceae</taxon>
        <taxon>Pluteus</taxon>
    </lineage>
</organism>
<evidence type="ECO:0000313" key="2">
    <source>
        <dbReference type="Proteomes" id="UP000308600"/>
    </source>
</evidence>
<name>A0ACD3B561_9AGAR</name>
<dbReference type="Proteomes" id="UP000308600">
    <property type="component" value="Unassembled WGS sequence"/>
</dbReference>